<evidence type="ECO:0000313" key="4">
    <source>
        <dbReference type="EMBL" id="GGA35501.1"/>
    </source>
</evidence>
<organism evidence="4 5">
    <name type="scientific">Pelagibacterium lentulum</name>
    <dbReference type="NCBI Taxonomy" id="2029865"/>
    <lineage>
        <taxon>Bacteria</taxon>
        <taxon>Pseudomonadati</taxon>
        <taxon>Pseudomonadota</taxon>
        <taxon>Alphaproteobacteria</taxon>
        <taxon>Hyphomicrobiales</taxon>
        <taxon>Devosiaceae</taxon>
        <taxon>Pelagibacterium</taxon>
    </lineage>
</organism>
<proteinExistence type="predicted"/>
<keyword evidence="5" id="KW-1185">Reference proteome</keyword>
<dbReference type="OrthoDB" id="8478759at2"/>
<sequence length="148" mass="16307">MTDHNAEMLFVYGTLRDREVLQSVLGHSLDSLSLVAATALGYRTVYYPGQLYPALILADEDVASGIVITGLSQSDMERLDAYEGDEYQKGQLRVVANGLSFDALAYLPAQVIDPAAPCWTFEVWVEKDRARWIVEEPALGTPVEQAPT</sequence>
<dbReference type="PANTHER" id="PTHR31544:SF2">
    <property type="entry name" value="AIG2-LIKE PROTEIN D"/>
    <property type="match status" value="1"/>
</dbReference>
<dbReference type="SUPFAM" id="SSF110857">
    <property type="entry name" value="Gamma-glutamyl cyclotransferase-like"/>
    <property type="match status" value="1"/>
</dbReference>
<keyword evidence="1" id="KW-0808">Transferase</keyword>
<dbReference type="Pfam" id="PF06094">
    <property type="entry name" value="GGACT"/>
    <property type="match status" value="1"/>
</dbReference>
<feature type="domain" description="Gamma-glutamylcyclotransferase AIG2-like" evidence="3">
    <location>
        <begin position="9"/>
        <end position="110"/>
    </location>
</feature>
<dbReference type="PANTHER" id="PTHR31544">
    <property type="entry name" value="AIG2-LIKE PROTEIN D"/>
    <property type="match status" value="1"/>
</dbReference>
<reference evidence="4 5" key="1">
    <citation type="journal article" date="2014" name="Int. J. Syst. Evol. Microbiol.">
        <title>Complete genome sequence of Corynebacterium casei LMG S-19264T (=DSM 44701T), isolated from a smear-ripened cheese.</title>
        <authorList>
            <consortium name="US DOE Joint Genome Institute (JGI-PGF)"/>
            <person name="Walter F."/>
            <person name="Albersmeier A."/>
            <person name="Kalinowski J."/>
            <person name="Ruckert C."/>
        </authorList>
    </citation>
    <scope>NUCLEOTIDE SEQUENCE [LARGE SCALE GENOMIC DNA]</scope>
    <source>
        <strain evidence="4 5">CGMCC 1.15896</strain>
    </source>
</reference>
<evidence type="ECO:0000256" key="1">
    <source>
        <dbReference type="ARBA" id="ARBA00022679"/>
    </source>
</evidence>
<dbReference type="GO" id="GO:0016740">
    <property type="term" value="F:transferase activity"/>
    <property type="evidence" value="ECO:0007669"/>
    <property type="project" value="UniProtKB-KW"/>
</dbReference>
<comment type="caution">
    <text evidence="4">The sequence shown here is derived from an EMBL/GenBank/DDBJ whole genome shotgun (WGS) entry which is preliminary data.</text>
</comment>
<dbReference type="AlphaFoldDB" id="A0A916R4W4"/>
<dbReference type="CDD" id="cd06661">
    <property type="entry name" value="GGCT_like"/>
    <property type="match status" value="1"/>
</dbReference>
<dbReference type="InterPro" id="IPR013024">
    <property type="entry name" value="GGCT-like"/>
</dbReference>
<protein>
    <recommendedName>
        <fullName evidence="2">Putative gamma-glutamylcyclotransferase</fullName>
    </recommendedName>
</protein>
<dbReference type="RefSeq" id="WP_127072462.1">
    <property type="nucleotide sequence ID" value="NZ_BMKB01000001.1"/>
</dbReference>
<gene>
    <name evidence="4" type="ORF">GCM10011499_01030</name>
</gene>
<dbReference type="InterPro" id="IPR045038">
    <property type="entry name" value="AIG2-like"/>
</dbReference>
<name>A0A916R4W4_9HYPH</name>
<dbReference type="InterPro" id="IPR036568">
    <property type="entry name" value="GGCT-like_sf"/>
</dbReference>
<dbReference type="Proteomes" id="UP000596977">
    <property type="component" value="Unassembled WGS sequence"/>
</dbReference>
<accession>A0A916R4W4</accession>
<evidence type="ECO:0000256" key="2">
    <source>
        <dbReference type="ARBA" id="ARBA00030602"/>
    </source>
</evidence>
<dbReference type="InterPro" id="IPR009288">
    <property type="entry name" value="AIG2-like_dom"/>
</dbReference>
<dbReference type="EMBL" id="BMKB01000001">
    <property type="protein sequence ID" value="GGA35501.1"/>
    <property type="molecule type" value="Genomic_DNA"/>
</dbReference>
<evidence type="ECO:0000313" key="5">
    <source>
        <dbReference type="Proteomes" id="UP000596977"/>
    </source>
</evidence>
<dbReference type="Gene3D" id="3.10.490.10">
    <property type="entry name" value="Gamma-glutamyl cyclotransferase-like"/>
    <property type="match status" value="1"/>
</dbReference>
<evidence type="ECO:0000259" key="3">
    <source>
        <dbReference type="Pfam" id="PF06094"/>
    </source>
</evidence>